<dbReference type="STRING" id="92696.A0A4V2MUV1"/>
<evidence type="ECO:0000313" key="2">
    <source>
        <dbReference type="EMBL" id="TCD59967.1"/>
    </source>
</evidence>
<feature type="region of interest" description="Disordered" evidence="1">
    <location>
        <begin position="1"/>
        <end position="25"/>
    </location>
</feature>
<dbReference type="InterPro" id="IPR018606">
    <property type="entry name" value="Arb1"/>
</dbReference>
<evidence type="ECO:0000313" key="3">
    <source>
        <dbReference type="Proteomes" id="UP000292702"/>
    </source>
</evidence>
<accession>A0A4V2MUV1</accession>
<feature type="compositionally biased region" description="Polar residues" evidence="1">
    <location>
        <begin position="575"/>
        <end position="587"/>
    </location>
</feature>
<name>A0A4V2MUV1_9APHY</name>
<feature type="region of interest" description="Disordered" evidence="1">
    <location>
        <begin position="85"/>
        <end position="104"/>
    </location>
</feature>
<keyword evidence="3" id="KW-1185">Reference proteome</keyword>
<dbReference type="OrthoDB" id="435402at2759"/>
<dbReference type="AlphaFoldDB" id="A0A4V2MUV1"/>
<feature type="region of interest" description="Disordered" evidence="1">
    <location>
        <begin position="429"/>
        <end position="451"/>
    </location>
</feature>
<dbReference type="Proteomes" id="UP000292702">
    <property type="component" value="Unassembled WGS sequence"/>
</dbReference>
<organism evidence="2 3">
    <name type="scientific">Steccherinum ochraceum</name>
    <dbReference type="NCBI Taxonomy" id="92696"/>
    <lineage>
        <taxon>Eukaryota</taxon>
        <taxon>Fungi</taxon>
        <taxon>Dikarya</taxon>
        <taxon>Basidiomycota</taxon>
        <taxon>Agaricomycotina</taxon>
        <taxon>Agaricomycetes</taxon>
        <taxon>Polyporales</taxon>
        <taxon>Steccherinaceae</taxon>
        <taxon>Steccherinum</taxon>
    </lineage>
</organism>
<protein>
    <submittedName>
        <fullName evidence="2">Uncharacterized protein</fullName>
    </submittedName>
</protein>
<reference evidence="2 3" key="1">
    <citation type="submission" date="2018-11" db="EMBL/GenBank/DDBJ databases">
        <title>Genome assembly of Steccherinum ochraceum LE-BIN_3174, the white-rot fungus of the Steccherinaceae family (The Residual Polyporoid clade, Polyporales, Basidiomycota).</title>
        <authorList>
            <person name="Fedorova T.V."/>
            <person name="Glazunova O.A."/>
            <person name="Landesman E.O."/>
            <person name="Moiseenko K.V."/>
            <person name="Psurtseva N.V."/>
            <person name="Savinova O.S."/>
            <person name="Shakhova N.V."/>
            <person name="Tyazhelova T.V."/>
            <person name="Vasina D.V."/>
        </authorList>
    </citation>
    <scope>NUCLEOTIDE SEQUENCE [LARGE SCALE GENOMIC DNA]</scope>
    <source>
        <strain evidence="2 3">LE-BIN_3174</strain>
    </source>
</reference>
<evidence type="ECO:0000256" key="1">
    <source>
        <dbReference type="SAM" id="MobiDB-lite"/>
    </source>
</evidence>
<dbReference type="Pfam" id="PF09692">
    <property type="entry name" value="Arb1"/>
    <property type="match status" value="1"/>
</dbReference>
<gene>
    <name evidence="2" type="ORF">EIP91_010957</name>
</gene>
<feature type="compositionally biased region" description="Gly residues" evidence="1">
    <location>
        <begin position="430"/>
        <end position="442"/>
    </location>
</feature>
<feature type="region of interest" description="Disordered" evidence="1">
    <location>
        <begin position="551"/>
        <end position="588"/>
    </location>
</feature>
<comment type="caution">
    <text evidence="2">The sequence shown here is derived from an EMBL/GenBank/DDBJ whole genome shotgun (WGS) entry which is preliminary data.</text>
</comment>
<sequence>MSAEATAEVLASSANGTTPAPWLTFPPFPAPPPGVRLIPFSEFKPKGLVVRVEDPEDNDVEESEEVDAEGIPTVALRVKHELTEAEQARKKKRKTKSSVPTTTMGADGVVRRTMWWEEWEDGEKFRGMSPLNPNISTLLMSSSQFRLYVGIISSILPPPSKRRSAAQAAPDEDDLDEDVDMMDAKEVVVVDPEVANAKRRADEEAAIKHRRDNLSEEAKERIVKRHEIKDARMEFFLNDPEQSMTIFFIKLARRDKVRCRDGPILVQFFIEFLLRNRVLPESEKEFKKALEIVKLARRELLQTYVISGALPDIFSDRLCTLFGSMTQRAVWRPADKEELERFAEQRKKMDEEQKQRKLEADERDKKRFAEFVASNAAGTNIKAVDPDVDLSDAEEKDITADNVDQNGVEVQPNSGWGDTPTWDDAPPVWGGAGANTGSGAGGSSSWAEPDASNDWETVDNAVWGLQTKFGYEESLLEVLGPTVLPHTHTTGIIEQSTRKIVEVVLPPTSSQGKKVKTKKGRTAAEAVEHDLEQRFGYMVLAPWKKIGNHDASDIQTPDIRPDSRGTVIDPKAPASTINNGVATSNGTHAFDPKKDLIHVLITAEAAEKAIESMGMGLLATWIQLARRDHAAEPEDEDIKGWEKINSLDPDRKYGATGVNGAPTKWWYMEQLTGAFPSFHADRHYDNQ</sequence>
<dbReference type="GO" id="GO:0033167">
    <property type="term" value="C:ARC complex"/>
    <property type="evidence" value="ECO:0007669"/>
    <property type="project" value="InterPro"/>
</dbReference>
<proteinExistence type="predicted"/>
<dbReference type="EMBL" id="RWJN01000689">
    <property type="protein sequence ID" value="TCD59967.1"/>
    <property type="molecule type" value="Genomic_DNA"/>
</dbReference>
<dbReference type="GO" id="GO:0031047">
    <property type="term" value="P:regulatory ncRNA-mediated gene silencing"/>
    <property type="evidence" value="ECO:0007669"/>
    <property type="project" value="InterPro"/>
</dbReference>